<name>A0A1T4VE04_9BACT</name>
<dbReference type="EMBL" id="FUYA01000001">
    <property type="protein sequence ID" value="SKA63157.1"/>
    <property type="molecule type" value="Genomic_DNA"/>
</dbReference>
<dbReference type="OrthoDB" id="5465373at2"/>
<organism evidence="1 2">
    <name type="scientific">Desulfobaculum bizertense DSM 18034</name>
    <dbReference type="NCBI Taxonomy" id="1121442"/>
    <lineage>
        <taxon>Bacteria</taxon>
        <taxon>Pseudomonadati</taxon>
        <taxon>Thermodesulfobacteriota</taxon>
        <taxon>Desulfovibrionia</taxon>
        <taxon>Desulfovibrionales</taxon>
        <taxon>Desulfovibrionaceae</taxon>
        <taxon>Desulfobaculum</taxon>
    </lineage>
</organism>
<protein>
    <submittedName>
        <fullName evidence="1">Uncharacterized protein</fullName>
    </submittedName>
</protein>
<dbReference type="Proteomes" id="UP000189733">
    <property type="component" value="Unassembled WGS sequence"/>
</dbReference>
<sequence length="89" mass="9979">MAQDERAELEALSHEELLECYDGALFEHVTEGVELPELAQMCVALGIKDFIDSCLSERTKEELIELFLDGDRAVVEMVDHAAKKGLLEE</sequence>
<accession>A0A1T4VE04</accession>
<proteinExistence type="predicted"/>
<keyword evidence="2" id="KW-1185">Reference proteome</keyword>
<dbReference type="RefSeq" id="WP_078683420.1">
    <property type="nucleotide sequence ID" value="NZ_FUYA01000001.1"/>
</dbReference>
<evidence type="ECO:0000313" key="2">
    <source>
        <dbReference type="Proteomes" id="UP000189733"/>
    </source>
</evidence>
<evidence type="ECO:0000313" key="1">
    <source>
        <dbReference type="EMBL" id="SKA63157.1"/>
    </source>
</evidence>
<dbReference type="AlphaFoldDB" id="A0A1T4VE04"/>
<gene>
    <name evidence="1" type="ORF">SAMN02745702_00090</name>
</gene>
<reference evidence="1 2" key="1">
    <citation type="submission" date="2017-02" db="EMBL/GenBank/DDBJ databases">
        <authorList>
            <person name="Peterson S.W."/>
        </authorList>
    </citation>
    <scope>NUCLEOTIDE SEQUENCE [LARGE SCALE GENOMIC DNA]</scope>
    <source>
        <strain evidence="1 2">DSM 18034</strain>
    </source>
</reference>